<comment type="caution">
    <text evidence="1">The sequence shown here is derived from an EMBL/GenBank/DDBJ whole genome shotgun (WGS) entry which is preliminary data.</text>
</comment>
<accession>A0ABR8GT97</accession>
<evidence type="ECO:0000313" key="2">
    <source>
        <dbReference type="Proteomes" id="UP000660380"/>
    </source>
</evidence>
<dbReference type="Proteomes" id="UP000660380">
    <property type="component" value="Unassembled WGS sequence"/>
</dbReference>
<gene>
    <name evidence="1" type="ORF">H6G81_16885</name>
</gene>
<sequence length="50" mass="5709">MKRKLWQELNDQQAEKLSGGMNKGELIDEVDRARQPEAEGKIRGTLILTL</sequence>
<reference evidence="1 2" key="1">
    <citation type="journal article" date="2020" name="ISME J.">
        <title>Comparative genomics reveals insights into cyanobacterial evolution and habitat adaptation.</title>
        <authorList>
            <person name="Chen M.Y."/>
            <person name="Teng W.K."/>
            <person name="Zhao L."/>
            <person name="Hu C.X."/>
            <person name="Zhou Y.K."/>
            <person name="Han B.P."/>
            <person name="Song L.R."/>
            <person name="Shu W.S."/>
        </authorList>
    </citation>
    <scope>NUCLEOTIDE SEQUENCE [LARGE SCALE GENOMIC DNA]</scope>
    <source>
        <strain evidence="1 2">FACHB-248</strain>
    </source>
</reference>
<proteinExistence type="predicted"/>
<protein>
    <recommendedName>
        <fullName evidence="3">Bacteriocin</fullName>
    </recommendedName>
</protein>
<evidence type="ECO:0000313" key="1">
    <source>
        <dbReference type="EMBL" id="MBD2606156.1"/>
    </source>
</evidence>
<dbReference type="EMBL" id="JACJTA010000035">
    <property type="protein sequence ID" value="MBD2606156.1"/>
    <property type="molecule type" value="Genomic_DNA"/>
</dbReference>
<evidence type="ECO:0008006" key="3">
    <source>
        <dbReference type="Google" id="ProtNLM"/>
    </source>
</evidence>
<dbReference type="RefSeq" id="WP_186227564.1">
    <property type="nucleotide sequence ID" value="NZ_JACJTA010000035.1"/>
</dbReference>
<name>A0ABR8GT97_9CYAN</name>
<keyword evidence="2" id="KW-1185">Reference proteome</keyword>
<organism evidence="1 2">
    <name type="scientific">Scytonema hofmannii FACHB-248</name>
    <dbReference type="NCBI Taxonomy" id="1842502"/>
    <lineage>
        <taxon>Bacteria</taxon>
        <taxon>Bacillati</taxon>
        <taxon>Cyanobacteriota</taxon>
        <taxon>Cyanophyceae</taxon>
        <taxon>Nostocales</taxon>
        <taxon>Scytonemataceae</taxon>
        <taxon>Scytonema</taxon>
    </lineage>
</organism>